<dbReference type="Proteomes" id="UP000789342">
    <property type="component" value="Unassembled WGS sequence"/>
</dbReference>
<dbReference type="Pfam" id="PF00501">
    <property type="entry name" value="AMP-binding"/>
    <property type="match status" value="1"/>
</dbReference>
<dbReference type="GO" id="GO:0004467">
    <property type="term" value="F:long-chain fatty acid-CoA ligase activity"/>
    <property type="evidence" value="ECO:0007669"/>
    <property type="project" value="TreeGrafter"/>
</dbReference>
<comment type="caution">
    <text evidence="4">The sequence shown here is derived from an EMBL/GenBank/DDBJ whole genome shotgun (WGS) entry which is preliminary data.</text>
</comment>
<dbReference type="AlphaFoldDB" id="A0A9N8ZP74"/>
<accession>A0A9N8ZP74</accession>
<dbReference type="GO" id="GO:0016020">
    <property type="term" value="C:membrane"/>
    <property type="evidence" value="ECO:0007669"/>
    <property type="project" value="TreeGrafter"/>
</dbReference>
<evidence type="ECO:0000259" key="3">
    <source>
        <dbReference type="Pfam" id="PF00501"/>
    </source>
</evidence>
<keyword evidence="2" id="KW-0067">ATP-binding</keyword>
<keyword evidence="5" id="KW-1185">Reference proteome</keyword>
<reference evidence="4" key="1">
    <citation type="submission" date="2021-06" db="EMBL/GenBank/DDBJ databases">
        <authorList>
            <person name="Kallberg Y."/>
            <person name="Tangrot J."/>
            <person name="Rosling A."/>
        </authorList>
    </citation>
    <scope>NUCLEOTIDE SEQUENCE</scope>
    <source>
        <strain evidence="4">CL551</strain>
    </source>
</reference>
<dbReference type="SUPFAM" id="SSF56801">
    <property type="entry name" value="Acetyl-CoA synthetase-like"/>
    <property type="match status" value="1"/>
</dbReference>
<sequence>MSVPSFENFNFDLQAVKVPNSKKPGQSFIYRNATSPDKLYDRPCPEISTLFESFQNALKVSRNERCLGHRPYNKQTGKFEDYVWQSYEEVLQRFTNFGSGLLYLNEHVVKNEKSEKFSIGVWSINRPEYHITEQAISAYNLISVPLYDTLGSAAVEYVLKHAEIKIVIASADHITNLVELSSKTSVKVIISMDPLENYQNLTSEKDVYIYTFDQVENIGRDHPRQFNPPKPEDINTISYTSGTTGLPKGVMLTHGNFAAMLSGLAFTLQGRTDDIIISYLPLAHIFGRACEAQAIFHASAIGYYHGIIDGLLEDVQLLKPTIFPAVPRIFNRIYNLLTESHMNTAGAMVETTRKAIDGKLKLLRNTGKVTHPVYDAVLSKYKKILGGQVRILQSASAPIGLEIKSLLSVIFSAPFIEEYGMTEGTGLATNSIIGDPRASHVGPPFICSEIKLSDVPEMEYTSEDKPYPRGEICVRGPNVMKGYYKDPEKTKEVIDEDGWLHSGDIGTIDSNGCLIVIDRKKNIFKLAQGEYIAPEKIEVVYQRSPLVQQMYVHGDSVRSALVGIAVPHTNAFISWVEKKFPTSGDIQEELKSLANNRKVRNELLKEINDFGRAHGLKGFELVKAIHIELNPFSIVNGILTPTLKLKRPAALNHYKNIIERLYVEYETPGSKL</sequence>
<dbReference type="Gene3D" id="3.40.50.12780">
    <property type="entry name" value="N-terminal domain of ligase-like"/>
    <property type="match status" value="1"/>
</dbReference>
<dbReference type="GO" id="GO:0005783">
    <property type="term" value="C:endoplasmic reticulum"/>
    <property type="evidence" value="ECO:0007669"/>
    <property type="project" value="TreeGrafter"/>
</dbReference>
<evidence type="ECO:0000313" key="5">
    <source>
        <dbReference type="Proteomes" id="UP000789342"/>
    </source>
</evidence>
<dbReference type="GO" id="GO:0005524">
    <property type="term" value="F:ATP binding"/>
    <property type="evidence" value="ECO:0007669"/>
    <property type="project" value="UniProtKB-KW"/>
</dbReference>
<feature type="domain" description="AMP-dependent synthetase/ligase" evidence="3">
    <location>
        <begin position="80"/>
        <end position="484"/>
    </location>
</feature>
<protein>
    <submittedName>
        <fullName evidence="4">5500_t:CDS:1</fullName>
    </submittedName>
</protein>
<evidence type="ECO:0000256" key="1">
    <source>
        <dbReference type="ARBA" id="ARBA00022741"/>
    </source>
</evidence>
<dbReference type="InterPro" id="IPR042099">
    <property type="entry name" value="ANL_N_sf"/>
</dbReference>
<gene>
    <name evidence="4" type="ORF">AMORRO_LOCUS3324</name>
</gene>
<dbReference type="InterPro" id="IPR020845">
    <property type="entry name" value="AMP-binding_CS"/>
</dbReference>
<dbReference type="EMBL" id="CAJVPV010001604">
    <property type="protein sequence ID" value="CAG8502542.1"/>
    <property type="molecule type" value="Genomic_DNA"/>
</dbReference>
<dbReference type="PROSITE" id="PS00455">
    <property type="entry name" value="AMP_BINDING"/>
    <property type="match status" value="1"/>
</dbReference>
<dbReference type="InterPro" id="IPR000873">
    <property type="entry name" value="AMP-dep_synth/lig_dom"/>
</dbReference>
<dbReference type="PANTHER" id="PTHR43272:SF33">
    <property type="entry name" value="AMP-BINDING DOMAIN-CONTAINING PROTEIN-RELATED"/>
    <property type="match status" value="1"/>
</dbReference>
<proteinExistence type="predicted"/>
<evidence type="ECO:0000256" key="2">
    <source>
        <dbReference type="ARBA" id="ARBA00022840"/>
    </source>
</evidence>
<dbReference type="PANTHER" id="PTHR43272">
    <property type="entry name" value="LONG-CHAIN-FATTY-ACID--COA LIGASE"/>
    <property type="match status" value="1"/>
</dbReference>
<dbReference type="OrthoDB" id="1700726at2759"/>
<keyword evidence="1" id="KW-0547">Nucleotide-binding</keyword>
<name>A0A9N8ZP74_9GLOM</name>
<evidence type="ECO:0000313" key="4">
    <source>
        <dbReference type="EMBL" id="CAG8502542.1"/>
    </source>
</evidence>
<organism evidence="4 5">
    <name type="scientific">Acaulospora morrowiae</name>
    <dbReference type="NCBI Taxonomy" id="94023"/>
    <lineage>
        <taxon>Eukaryota</taxon>
        <taxon>Fungi</taxon>
        <taxon>Fungi incertae sedis</taxon>
        <taxon>Mucoromycota</taxon>
        <taxon>Glomeromycotina</taxon>
        <taxon>Glomeromycetes</taxon>
        <taxon>Diversisporales</taxon>
        <taxon>Acaulosporaceae</taxon>
        <taxon>Acaulospora</taxon>
    </lineage>
</organism>